<organism evidence="2 3">
    <name type="scientific">Pisolithus tinctorius Marx 270</name>
    <dbReference type="NCBI Taxonomy" id="870435"/>
    <lineage>
        <taxon>Eukaryota</taxon>
        <taxon>Fungi</taxon>
        <taxon>Dikarya</taxon>
        <taxon>Basidiomycota</taxon>
        <taxon>Agaricomycotina</taxon>
        <taxon>Agaricomycetes</taxon>
        <taxon>Agaricomycetidae</taxon>
        <taxon>Boletales</taxon>
        <taxon>Sclerodermatineae</taxon>
        <taxon>Pisolithaceae</taxon>
        <taxon>Pisolithus</taxon>
    </lineage>
</organism>
<dbReference type="InParanoid" id="A0A0C3J9I3"/>
<dbReference type="OrthoDB" id="2646966at2759"/>
<feature type="compositionally biased region" description="Basic and acidic residues" evidence="1">
    <location>
        <begin position="256"/>
        <end position="278"/>
    </location>
</feature>
<keyword evidence="3" id="KW-1185">Reference proteome</keyword>
<dbReference type="AlphaFoldDB" id="A0A0C3J9I3"/>
<reference evidence="2 3" key="1">
    <citation type="submission" date="2014-04" db="EMBL/GenBank/DDBJ databases">
        <authorList>
            <consortium name="DOE Joint Genome Institute"/>
            <person name="Kuo A."/>
            <person name="Kohler A."/>
            <person name="Costa M.D."/>
            <person name="Nagy L.G."/>
            <person name="Floudas D."/>
            <person name="Copeland A."/>
            <person name="Barry K.W."/>
            <person name="Cichocki N."/>
            <person name="Veneault-Fourrey C."/>
            <person name="LaButti K."/>
            <person name="Lindquist E.A."/>
            <person name="Lipzen A."/>
            <person name="Lundell T."/>
            <person name="Morin E."/>
            <person name="Murat C."/>
            <person name="Sun H."/>
            <person name="Tunlid A."/>
            <person name="Henrissat B."/>
            <person name="Grigoriev I.V."/>
            <person name="Hibbett D.S."/>
            <person name="Martin F."/>
            <person name="Nordberg H.P."/>
            <person name="Cantor M.N."/>
            <person name="Hua S.X."/>
        </authorList>
    </citation>
    <scope>NUCLEOTIDE SEQUENCE [LARGE SCALE GENOMIC DNA]</scope>
    <source>
        <strain evidence="2 3">Marx 270</strain>
    </source>
</reference>
<protein>
    <recommendedName>
        <fullName evidence="4">DNAJ-containing protein X-domain domain-containing protein</fullName>
    </recommendedName>
</protein>
<dbReference type="EMBL" id="KN832103">
    <property type="protein sequence ID" value="KIN94321.1"/>
    <property type="molecule type" value="Genomic_DNA"/>
</dbReference>
<evidence type="ECO:0000256" key="1">
    <source>
        <dbReference type="SAM" id="MobiDB-lite"/>
    </source>
</evidence>
<feature type="region of interest" description="Disordered" evidence="1">
    <location>
        <begin position="254"/>
        <end position="278"/>
    </location>
</feature>
<proteinExistence type="predicted"/>
<sequence>MTTKDAIKYFSAMFGIEHFENYVGKITFFKKLATGLELNSDTPEVVPDSSISGLVKALCRRMDNVYGIPRQQMQGIQGEIAAISKTLGIKLLEEMAAIYTQTYHVLCPLKGDLDRSCTEYDMSKPIIELISNLRPQITASKHDNIRNMVEEIKALQTTLDATENIDEQLALEEDITGRILWTCHYGLRSEVGHIPAKVLHSILENDKLCNLLDRVMFLEEISRVFNDALAELPTDDQAHLRRIMADAEAGTSKHKLLFEERKREQRVPGARHEEQTRT</sequence>
<dbReference type="Proteomes" id="UP000054217">
    <property type="component" value="Unassembled WGS sequence"/>
</dbReference>
<evidence type="ECO:0008006" key="4">
    <source>
        <dbReference type="Google" id="ProtNLM"/>
    </source>
</evidence>
<gene>
    <name evidence="2" type="ORF">M404DRAFT_1008447</name>
</gene>
<evidence type="ECO:0000313" key="2">
    <source>
        <dbReference type="EMBL" id="KIN94321.1"/>
    </source>
</evidence>
<reference evidence="3" key="2">
    <citation type="submission" date="2015-01" db="EMBL/GenBank/DDBJ databases">
        <title>Evolutionary Origins and Diversification of the Mycorrhizal Mutualists.</title>
        <authorList>
            <consortium name="DOE Joint Genome Institute"/>
            <consortium name="Mycorrhizal Genomics Consortium"/>
            <person name="Kohler A."/>
            <person name="Kuo A."/>
            <person name="Nagy L.G."/>
            <person name="Floudas D."/>
            <person name="Copeland A."/>
            <person name="Barry K.W."/>
            <person name="Cichocki N."/>
            <person name="Veneault-Fourrey C."/>
            <person name="LaButti K."/>
            <person name="Lindquist E.A."/>
            <person name="Lipzen A."/>
            <person name="Lundell T."/>
            <person name="Morin E."/>
            <person name="Murat C."/>
            <person name="Riley R."/>
            <person name="Ohm R."/>
            <person name="Sun H."/>
            <person name="Tunlid A."/>
            <person name="Henrissat B."/>
            <person name="Grigoriev I.V."/>
            <person name="Hibbett D.S."/>
            <person name="Martin F."/>
        </authorList>
    </citation>
    <scope>NUCLEOTIDE SEQUENCE [LARGE SCALE GENOMIC DNA]</scope>
    <source>
        <strain evidence="3">Marx 270</strain>
    </source>
</reference>
<dbReference type="HOGENOM" id="CLU_059972_1_0_1"/>
<evidence type="ECO:0000313" key="3">
    <source>
        <dbReference type="Proteomes" id="UP000054217"/>
    </source>
</evidence>
<name>A0A0C3J9I3_PISTI</name>
<accession>A0A0C3J9I3</accession>